<comment type="caution">
    <text evidence="1">The sequence shown here is derived from an EMBL/GenBank/DDBJ whole genome shotgun (WGS) entry which is preliminary data.</text>
</comment>
<name>A0A732CYI3_SALDU</name>
<gene>
    <name evidence="1" type="ORF">G4G51_004765</name>
</gene>
<proteinExistence type="predicted"/>
<evidence type="ECO:0000313" key="1">
    <source>
        <dbReference type="EMBL" id="HAE4980093.1"/>
    </source>
</evidence>
<reference evidence="1" key="2">
    <citation type="submission" date="2018-07" db="EMBL/GenBank/DDBJ databases">
        <authorList>
            <consortium name="NCBI Pathogen Detection Project"/>
        </authorList>
    </citation>
    <scope>NUCLEOTIDE SEQUENCE</scope>
    <source>
        <strain evidence="1">10-1049</strain>
    </source>
</reference>
<reference evidence="1" key="1">
    <citation type="journal article" date="2018" name="Genome Biol.">
        <title>SKESA: strategic k-mer extension for scrupulous assemblies.</title>
        <authorList>
            <person name="Souvorov A."/>
            <person name="Agarwala R."/>
            <person name="Lipman D.J."/>
        </authorList>
    </citation>
    <scope>NUCLEOTIDE SEQUENCE</scope>
    <source>
        <strain evidence="1">10-1049</strain>
    </source>
</reference>
<sequence length="282" mass="32991">MENNLILYVNSDISHLDVNKYFFSCVSKGRLTEFLDAINYNHPLNKHGYINHANNQKPLLITNDIMDFITSNKLLPLSDYENTIYDDYLNSMDFFSNKMKYEKEFLYNEIQFSYNLDFYKIIALAHREKNKSYSYLHRGTVFNKVNNDELTKFYLRFLHDGNINSTYGAGDTALFFSIYPLLTEELIKAGCNPHHLNAERHNALQNALYARLNSGKKIFSPGSITDQEKDCMKILLDHNVQYEGYGINFSSYPKDLQDYIIFKIVGEYPIHDKKNKSISKRI</sequence>
<dbReference type="EMBL" id="DAASCL010000097">
    <property type="protein sequence ID" value="HAE4980093.1"/>
    <property type="molecule type" value="Genomic_DNA"/>
</dbReference>
<accession>A0A732CYI3</accession>
<protein>
    <submittedName>
        <fullName evidence="1">Uncharacterized protein</fullName>
    </submittedName>
</protein>
<dbReference type="AlphaFoldDB" id="A0A732CYI3"/>
<organism evidence="1">
    <name type="scientific">Salmonella dublin</name>
    <dbReference type="NCBI Taxonomy" id="98360"/>
    <lineage>
        <taxon>Bacteria</taxon>
        <taxon>Pseudomonadati</taxon>
        <taxon>Pseudomonadota</taxon>
        <taxon>Gammaproteobacteria</taxon>
        <taxon>Enterobacterales</taxon>
        <taxon>Enterobacteriaceae</taxon>
        <taxon>Salmonella</taxon>
    </lineage>
</organism>